<evidence type="ECO:0000313" key="2">
    <source>
        <dbReference type="Proteomes" id="UP000274429"/>
    </source>
</evidence>
<reference evidence="1 2" key="2">
    <citation type="submission" date="2018-11" db="EMBL/GenBank/DDBJ databases">
        <authorList>
            <consortium name="Pathogen Informatics"/>
        </authorList>
    </citation>
    <scope>NUCLEOTIDE SEQUENCE [LARGE SCALE GENOMIC DNA]</scope>
</reference>
<accession>A0A0R3WZT0</accession>
<organism evidence="3">
    <name type="scientific">Hydatigena taeniaeformis</name>
    <name type="common">Feline tapeworm</name>
    <name type="synonym">Taenia taeniaeformis</name>
    <dbReference type="NCBI Taxonomy" id="6205"/>
    <lineage>
        <taxon>Eukaryota</taxon>
        <taxon>Metazoa</taxon>
        <taxon>Spiralia</taxon>
        <taxon>Lophotrochozoa</taxon>
        <taxon>Platyhelminthes</taxon>
        <taxon>Cestoda</taxon>
        <taxon>Eucestoda</taxon>
        <taxon>Cyclophyllidea</taxon>
        <taxon>Taeniidae</taxon>
        <taxon>Hydatigera</taxon>
    </lineage>
</organism>
<gene>
    <name evidence="1" type="ORF">TTAC_LOCUS6307</name>
</gene>
<dbReference type="AlphaFoldDB" id="A0A0R3WZT0"/>
<dbReference type="Gene3D" id="2.60.40.790">
    <property type="match status" value="1"/>
</dbReference>
<dbReference type="WBParaSite" id="TTAC_0000632201-mRNA-1">
    <property type="protein sequence ID" value="TTAC_0000632201-mRNA-1"/>
    <property type="gene ID" value="TTAC_0000632201"/>
</dbReference>
<keyword evidence="2" id="KW-1185">Reference proteome</keyword>
<protein>
    <submittedName>
        <fullName evidence="3">CS domain-containing protein</fullName>
    </submittedName>
</protein>
<reference evidence="3" key="1">
    <citation type="submission" date="2017-02" db="UniProtKB">
        <authorList>
            <consortium name="WormBaseParasite"/>
        </authorList>
    </citation>
    <scope>IDENTIFICATION</scope>
</reference>
<dbReference type="OrthoDB" id="6236161at2759"/>
<name>A0A0R3WZT0_HYDTA</name>
<sequence length="160" mass="17856">MSHWVKDVISKFILHASVRYISRIYRFLNALLGVLSAHVAIPSHTTFVATESDIEYTIQIPDLKIIKKLFGPNSSDNGKIDCEISETGFNFKFVGSKDLAGKNYVLFVSSFPSRINPYKSSWKPRNGAVDVKLRVLVSIVVSIAGFLTVNLPRHLQLTSS</sequence>
<dbReference type="Proteomes" id="UP000274429">
    <property type="component" value="Unassembled WGS sequence"/>
</dbReference>
<dbReference type="InterPro" id="IPR008978">
    <property type="entry name" value="HSP20-like_chaperone"/>
</dbReference>
<evidence type="ECO:0000313" key="3">
    <source>
        <dbReference type="WBParaSite" id="TTAC_0000632201-mRNA-1"/>
    </source>
</evidence>
<evidence type="ECO:0000313" key="1">
    <source>
        <dbReference type="EMBL" id="VDM30494.1"/>
    </source>
</evidence>
<proteinExistence type="predicted"/>
<dbReference type="EMBL" id="UYWX01020298">
    <property type="protein sequence ID" value="VDM30494.1"/>
    <property type="molecule type" value="Genomic_DNA"/>
</dbReference>